<dbReference type="InterPro" id="IPR026038">
    <property type="entry name" value="Put_PGPase"/>
</dbReference>
<dbReference type="AlphaFoldDB" id="K0AZZ1"/>
<evidence type="ECO:0000259" key="1">
    <source>
        <dbReference type="Pfam" id="PF04608"/>
    </source>
</evidence>
<name>K0AZZ1_GOTA9</name>
<dbReference type="GO" id="GO:0008962">
    <property type="term" value="F:phosphatidylglycerophosphatase activity"/>
    <property type="evidence" value="ECO:0007669"/>
    <property type="project" value="UniProtKB-EC"/>
</dbReference>
<dbReference type="Pfam" id="PF04608">
    <property type="entry name" value="PgpA"/>
    <property type="match status" value="1"/>
</dbReference>
<dbReference type="RefSeq" id="WP_014967985.1">
    <property type="nucleotide sequence ID" value="NC_018664.1"/>
</dbReference>
<dbReference type="HOGENOM" id="CLU_110655_0_0_9"/>
<evidence type="ECO:0000313" key="2">
    <source>
        <dbReference type="EMBL" id="AFS78849.1"/>
    </source>
</evidence>
<dbReference type="eggNOG" id="COG1267">
    <property type="taxonomic scope" value="Bacteria"/>
</dbReference>
<keyword evidence="3" id="KW-1185">Reference proteome</keyword>
<dbReference type="SUPFAM" id="SSF101307">
    <property type="entry name" value="YutG-like"/>
    <property type="match status" value="1"/>
</dbReference>
<dbReference type="InterPro" id="IPR036681">
    <property type="entry name" value="PgpA-like_sf"/>
</dbReference>
<dbReference type="KEGG" id="cad:Curi_c18430"/>
<dbReference type="OrthoDB" id="9793244at2"/>
<gene>
    <name evidence="2" type="primary">pgpA</name>
    <name evidence="2" type="ordered locus">Curi_c18430</name>
</gene>
<proteinExistence type="predicted"/>
<dbReference type="STRING" id="1128398.Curi_c18430"/>
<protein>
    <submittedName>
        <fullName evidence="2">Phosphatidylglycerophosphatase A</fullName>
        <ecNumber evidence="2">3.1.3.27</ecNumber>
    </submittedName>
</protein>
<dbReference type="PATRIC" id="fig|1128398.3.peg.1894"/>
<dbReference type="PIRSF" id="PIRSF019587">
    <property type="entry name" value="PGPase"/>
    <property type="match status" value="1"/>
</dbReference>
<keyword evidence="2" id="KW-0378">Hydrolase</keyword>
<accession>K0AZZ1</accession>
<sequence length="156" mass="17313">MKEIVIKKLEDRGVTIDDIADLVIELQKDYIKISMEQAKNNIESVLSKREVQHAILTGIQIDELAEKNLLEEPLLSIVKRDEPLYGVDEILTLGITNIYGTIGLTNFGYLDKLKLGIVGEVDRIGKETDRVNTFLDDLICGIVAAACSKIAHGNYA</sequence>
<dbReference type="GO" id="GO:0006629">
    <property type="term" value="P:lipid metabolic process"/>
    <property type="evidence" value="ECO:0007669"/>
    <property type="project" value="InterPro"/>
</dbReference>
<dbReference type="EMBL" id="CP003326">
    <property type="protein sequence ID" value="AFS78849.1"/>
    <property type="molecule type" value="Genomic_DNA"/>
</dbReference>
<evidence type="ECO:0000313" key="3">
    <source>
        <dbReference type="Proteomes" id="UP000006094"/>
    </source>
</evidence>
<feature type="domain" description="YutG/PgpA" evidence="1">
    <location>
        <begin position="18"/>
        <end position="152"/>
    </location>
</feature>
<dbReference type="Proteomes" id="UP000006094">
    <property type="component" value="Chromosome"/>
</dbReference>
<organism evidence="2 3">
    <name type="scientific">Gottschalkia acidurici (strain ATCC 7906 / DSM 604 / BCRC 14475 / CIP 104303 / KCTC 5404 / NCIMB 10678 / 9a)</name>
    <name type="common">Clostridium acidurici</name>
    <dbReference type="NCBI Taxonomy" id="1128398"/>
    <lineage>
        <taxon>Bacteria</taxon>
        <taxon>Bacillati</taxon>
        <taxon>Bacillota</taxon>
        <taxon>Tissierellia</taxon>
        <taxon>Tissierellales</taxon>
        <taxon>Gottschalkiaceae</taxon>
        <taxon>Gottschalkia</taxon>
    </lineage>
</organism>
<dbReference type="Gene3D" id="1.10.3760.10">
    <property type="entry name" value="PgpA-like"/>
    <property type="match status" value="1"/>
</dbReference>
<dbReference type="InterPro" id="IPR007686">
    <property type="entry name" value="YutG/PgpA"/>
</dbReference>
<dbReference type="EC" id="3.1.3.27" evidence="2"/>
<reference evidence="2 3" key="1">
    <citation type="journal article" date="2012" name="PLoS ONE">
        <title>The purine-utilizing bacterium Clostridium acidurici 9a: a genome-guided metabolic reconsideration.</title>
        <authorList>
            <person name="Hartwich K."/>
            <person name="Poehlein A."/>
            <person name="Daniel R."/>
        </authorList>
    </citation>
    <scope>NUCLEOTIDE SEQUENCE [LARGE SCALE GENOMIC DNA]</scope>
    <source>
        <strain evidence="3">ATCC 7906 / DSM 604 / BCRC 14475 / CIP 104303 / KCTC 5404 / NCIMB 10678 / 9a</strain>
    </source>
</reference>